<dbReference type="InterPro" id="IPR006121">
    <property type="entry name" value="HMA_dom"/>
</dbReference>
<feature type="transmembrane region" description="Helical" evidence="15">
    <location>
        <begin position="258"/>
        <end position="280"/>
    </location>
</feature>
<dbReference type="Pfam" id="PF00403">
    <property type="entry name" value="HMA"/>
    <property type="match status" value="1"/>
</dbReference>
<keyword evidence="8 15" id="KW-0547">Nucleotide-binding</keyword>
<name>A0ABS9P7R4_9GAMM</name>
<dbReference type="PANTHER" id="PTHR43520:SF5">
    <property type="entry name" value="CATION-TRANSPORTING P-TYPE ATPASE-RELATED"/>
    <property type="match status" value="1"/>
</dbReference>
<dbReference type="NCBIfam" id="TIGR01494">
    <property type="entry name" value="ATPase_P-type"/>
    <property type="match status" value="1"/>
</dbReference>
<feature type="transmembrane region" description="Helical" evidence="15">
    <location>
        <begin position="225"/>
        <end position="246"/>
    </location>
</feature>
<dbReference type="Gene3D" id="2.70.150.10">
    <property type="entry name" value="Calcium-transporting ATPase, cytoplasmic transduction domain A"/>
    <property type="match status" value="1"/>
</dbReference>
<gene>
    <name evidence="18" type="primary">cadA</name>
    <name evidence="18" type="ORF">HOP52_07755</name>
</gene>
<feature type="transmembrane region" description="Helical" evidence="15">
    <location>
        <begin position="787"/>
        <end position="805"/>
    </location>
</feature>
<dbReference type="Pfam" id="PF12156">
    <property type="entry name" value="ATPase-cat_bd"/>
    <property type="match status" value="1"/>
</dbReference>
<dbReference type="Gene3D" id="3.40.50.1000">
    <property type="entry name" value="HAD superfamily/HAD-like"/>
    <property type="match status" value="1"/>
</dbReference>
<keyword evidence="6 15" id="KW-0812">Transmembrane</keyword>
<dbReference type="NCBIfam" id="TIGR01525">
    <property type="entry name" value="ATPase-IB_hvy"/>
    <property type="match status" value="1"/>
</dbReference>
<feature type="transmembrane region" description="Helical" evidence="15">
    <location>
        <begin position="439"/>
        <end position="461"/>
    </location>
</feature>
<dbReference type="PANTHER" id="PTHR43520">
    <property type="entry name" value="ATP7, ISOFORM B"/>
    <property type="match status" value="1"/>
</dbReference>
<evidence type="ECO:0000256" key="5">
    <source>
        <dbReference type="ARBA" id="ARBA00022553"/>
    </source>
</evidence>
<accession>A0ABS9P7R4</accession>
<evidence type="ECO:0000256" key="9">
    <source>
        <dbReference type="ARBA" id="ARBA00022840"/>
    </source>
</evidence>
<reference evidence="18 19" key="1">
    <citation type="submission" date="2020-05" db="EMBL/GenBank/DDBJ databases">
        <title>Comparative genomic analysis of denitrifying bacteria from Halomonas genus.</title>
        <authorList>
            <person name="Wang L."/>
            <person name="Shao Z."/>
        </authorList>
    </citation>
    <scope>NUCLEOTIDE SEQUENCE [LARGE SCALE GENOMIC DNA]</scope>
    <source>
        <strain evidence="18 19">A4</strain>
    </source>
</reference>
<feature type="domain" description="HMA" evidence="17">
    <location>
        <begin position="105"/>
        <end position="171"/>
    </location>
</feature>
<evidence type="ECO:0000256" key="2">
    <source>
        <dbReference type="ARBA" id="ARBA00006024"/>
    </source>
</evidence>
<evidence type="ECO:0000256" key="11">
    <source>
        <dbReference type="ARBA" id="ARBA00022967"/>
    </source>
</evidence>
<keyword evidence="13" id="KW-0406">Ion transport</keyword>
<dbReference type="CDD" id="cd02079">
    <property type="entry name" value="P-type_ATPase_HM"/>
    <property type="match status" value="1"/>
</dbReference>
<dbReference type="Gene3D" id="3.40.1110.10">
    <property type="entry name" value="Calcium-transporting ATPase, cytoplasmic domain N"/>
    <property type="match status" value="1"/>
</dbReference>
<keyword evidence="7 15" id="KW-0479">Metal-binding</keyword>
<evidence type="ECO:0000256" key="3">
    <source>
        <dbReference type="ARBA" id="ARBA00022448"/>
    </source>
</evidence>
<evidence type="ECO:0000256" key="10">
    <source>
        <dbReference type="ARBA" id="ARBA00022842"/>
    </source>
</evidence>
<evidence type="ECO:0000259" key="17">
    <source>
        <dbReference type="PROSITE" id="PS50846"/>
    </source>
</evidence>
<keyword evidence="19" id="KW-1185">Reference proteome</keyword>
<protein>
    <submittedName>
        <fullName evidence="18">Cadmium-translocating P-type ATPase</fullName>
    </submittedName>
</protein>
<dbReference type="SUPFAM" id="SSF81653">
    <property type="entry name" value="Calcium ATPase, transduction domain A"/>
    <property type="match status" value="1"/>
</dbReference>
<dbReference type="InterPro" id="IPR008250">
    <property type="entry name" value="ATPase_P-typ_transduc_dom_A_sf"/>
</dbReference>
<dbReference type="SUPFAM" id="SSF56784">
    <property type="entry name" value="HAD-like"/>
    <property type="match status" value="1"/>
</dbReference>
<evidence type="ECO:0000256" key="6">
    <source>
        <dbReference type="ARBA" id="ARBA00022692"/>
    </source>
</evidence>
<evidence type="ECO:0000256" key="1">
    <source>
        <dbReference type="ARBA" id="ARBA00004651"/>
    </source>
</evidence>
<dbReference type="CDD" id="cd00371">
    <property type="entry name" value="HMA"/>
    <property type="match status" value="1"/>
</dbReference>
<dbReference type="Proteomes" id="UP000814385">
    <property type="component" value="Unassembled WGS sequence"/>
</dbReference>
<keyword evidence="14 15" id="KW-0472">Membrane</keyword>
<evidence type="ECO:0000256" key="7">
    <source>
        <dbReference type="ARBA" id="ARBA00022723"/>
    </source>
</evidence>
<dbReference type="InterPro" id="IPR001757">
    <property type="entry name" value="P_typ_ATPase"/>
</dbReference>
<comment type="similarity">
    <text evidence="2 15">Belongs to the cation transport ATPase (P-type) (TC 3.A.3) family. Type IB subfamily.</text>
</comment>
<dbReference type="RefSeq" id="WP_238976810.1">
    <property type="nucleotide sequence ID" value="NZ_JABFUC010000005.1"/>
</dbReference>
<dbReference type="NCBIfam" id="TIGR01512">
    <property type="entry name" value="ATPase-IB2_Cd"/>
    <property type="match status" value="1"/>
</dbReference>
<keyword evidence="12 15" id="KW-1133">Transmembrane helix</keyword>
<dbReference type="InterPro" id="IPR027256">
    <property type="entry name" value="P-typ_ATPase_IB"/>
</dbReference>
<dbReference type="InterPro" id="IPR018303">
    <property type="entry name" value="ATPase_P-typ_P_site"/>
</dbReference>
<comment type="subcellular location">
    <subcellularLocation>
        <location evidence="1">Cell membrane</location>
        <topology evidence="1">Multi-pass membrane protein</topology>
    </subcellularLocation>
</comment>
<evidence type="ECO:0000256" key="15">
    <source>
        <dbReference type="RuleBase" id="RU362081"/>
    </source>
</evidence>
<evidence type="ECO:0000256" key="12">
    <source>
        <dbReference type="ARBA" id="ARBA00022989"/>
    </source>
</evidence>
<evidence type="ECO:0000256" key="16">
    <source>
        <dbReference type="SAM" id="MobiDB-lite"/>
    </source>
</evidence>
<feature type="transmembrane region" description="Helical" evidence="15">
    <location>
        <begin position="193"/>
        <end position="213"/>
    </location>
</feature>
<dbReference type="NCBIfam" id="TIGR01511">
    <property type="entry name" value="ATPase-IB1_Cu"/>
    <property type="match status" value="1"/>
</dbReference>
<dbReference type="PROSITE" id="PS50846">
    <property type="entry name" value="HMA_2"/>
    <property type="match status" value="1"/>
</dbReference>
<proteinExistence type="inferred from homology"/>
<dbReference type="SUPFAM" id="SSF55008">
    <property type="entry name" value="HMA, heavy metal-associated domain"/>
    <property type="match status" value="1"/>
</dbReference>
<evidence type="ECO:0000313" key="19">
    <source>
        <dbReference type="Proteomes" id="UP000814385"/>
    </source>
</evidence>
<organism evidence="18 19">
    <name type="scientific">Billgrantia campisalis</name>
    <dbReference type="NCBI Taxonomy" id="74661"/>
    <lineage>
        <taxon>Bacteria</taxon>
        <taxon>Pseudomonadati</taxon>
        <taxon>Pseudomonadota</taxon>
        <taxon>Gammaproteobacteria</taxon>
        <taxon>Oceanospirillales</taxon>
        <taxon>Halomonadaceae</taxon>
        <taxon>Billgrantia</taxon>
    </lineage>
</organism>
<dbReference type="PRINTS" id="PR00119">
    <property type="entry name" value="CATATPASE"/>
</dbReference>
<dbReference type="PROSITE" id="PS01047">
    <property type="entry name" value="HMA_1"/>
    <property type="match status" value="1"/>
</dbReference>
<feature type="region of interest" description="Disordered" evidence="16">
    <location>
        <begin position="813"/>
        <end position="833"/>
    </location>
</feature>
<dbReference type="InterPro" id="IPR036163">
    <property type="entry name" value="HMA_dom_sf"/>
</dbReference>
<feature type="transmembrane region" description="Helical" evidence="15">
    <location>
        <begin position="467"/>
        <end position="490"/>
    </location>
</feature>
<keyword evidence="4 15" id="KW-1003">Cell membrane</keyword>
<dbReference type="InterPro" id="IPR059000">
    <property type="entry name" value="ATPase_P-type_domA"/>
</dbReference>
<sequence>MTDTAISASPDSAPDCYHCGSRVPEGAPWSITLDATRHPLCCPGCEAVAHAIVDGGLSSYYRFRTELPERPDDREAARAETWAVFDDPGLQRQFVHPEGDDSGRVHATLAVDGITCAACAWLIEHRLNAIEGVDSSAVNLSHHRVRVSWDPSRLLLSQILAEMAAIGYQAQPYEPDEAQARLQREERMNVRRLIVAAVCMAQVMMFSIPIYVAGPEGIGEDFYALFHWLSFALATPVVFFSAMPFFRNAVRDLRTRVLGMDVPVSLAIGFAYAASGYAVITGKGEVYFDSAAMFTFFLLFGRYVEARARRRSGHSGNAMAGALPLSAIRLTEAGEERILPASELTAGDRVLIKPGHGVPADGVIEDGESSLDESMLTGEYLPVTRRLGDTVTGGSQNIESPLVVRVTHAGRDARVAGIVDLTDRAFASRPRLAQLAARMAHLFVLRLLLVTALVTITWWFIDPARMPWIMLSVLVVTCPCALALATPTALTAGHGQLRRRGVLVTRADAIESLSQVDRVIFDKTGTLTHGEMALVETRPLGGLDDERARTLAAALEARSEHPIARAFHPFRLATVRASEVTSHTGQGLEGTLDGRRWRLGKPAFAAPEASLEAPGGGQWLLLAEEGEPRAWFALQDGVREDAADTLAALKALGLKVELLSGDTPEAAGGLAGRLGITDWRGGATPEDKLARIRECQAAGETVAMVGDGINDVPVLAGADVAIAMNGATDLARTSADAILLSPRLTRIVEAIEISRATRRVMRQNMIWSVCYNFTAMPIAAMGFVPPWLAAMGMAGSSLVVVGNALRLNRFRSRVMGATPPQPTPSPEPKRVNA</sequence>
<feature type="transmembrane region" description="Helical" evidence="15">
    <location>
        <begin position="286"/>
        <end position="304"/>
    </location>
</feature>
<evidence type="ECO:0000313" key="18">
    <source>
        <dbReference type="EMBL" id="MCG6657656.1"/>
    </source>
</evidence>
<dbReference type="InterPro" id="IPR021993">
    <property type="entry name" value="ATPase-cat-bd"/>
</dbReference>
<keyword evidence="3" id="KW-0813">Transport</keyword>
<evidence type="ECO:0000256" key="14">
    <source>
        <dbReference type="ARBA" id="ARBA00023136"/>
    </source>
</evidence>
<dbReference type="InterPro" id="IPR023298">
    <property type="entry name" value="ATPase_P-typ_TM_dom_sf"/>
</dbReference>
<dbReference type="InterPro" id="IPR036412">
    <property type="entry name" value="HAD-like_sf"/>
</dbReference>
<keyword evidence="10" id="KW-0460">Magnesium</keyword>
<evidence type="ECO:0000256" key="13">
    <source>
        <dbReference type="ARBA" id="ARBA00023065"/>
    </source>
</evidence>
<dbReference type="Pfam" id="PF00122">
    <property type="entry name" value="E1-E2_ATPase"/>
    <property type="match status" value="1"/>
</dbReference>
<keyword evidence="5" id="KW-0597">Phosphoprotein</keyword>
<keyword evidence="11" id="KW-1278">Translocase</keyword>
<keyword evidence="9 15" id="KW-0067">ATP-binding</keyword>
<dbReference type="SUPFAM" id="SSF81665">
    <property type="entry name" value="Calcium ATPase, transmembrane domain M"/>
    <property type="match status" value="1"/>
</dbReference>
<dbReference type="EMBL" id="JABFUC010000005">
    <property type="protein sequence ID" value="MCG6657656.1"/>
    <property type="molecule type" value="Genomic_DNA"/>
</dbReference>
<feature type="transmembrane region" description="Helical" evidence="15">
    <location>
        <begin position="764"/>
        <end position="781"/>
    </location>
</feature>
<dbReference type="InterPro" id="IPR023299">
    <property type="entry name" value="ATPase_P-typ_cyto_dom_N"/>
</dbReference>
<evidence type="ECO:0000256" key="4">
    <source>
        <dbReference type="ARBA" id="ARBA00022475"/>
    </source>
</evidence>
<dbReference type="PRINTS" id="PR00120">
    <property type="entry name" value="HATPASE"/>
</dbReference>
<dbReference type="Gene3D" id="3.30.70.100">
    <property type="match status" value="1"/>
</dbReference>
<dbReference type="InterPro" id="IPR017969">
    <property type="entry name" value="Heavy-metal-associated_CS"/>
</dbReference>
<comment type="caution">
    <text evidence="18">The sequence shown here is derived from an EMBL/GenBank/DDBJ whole genome shotgun (WGS) entry which is preliminary data.</text>
</comment>
<dbReference type="Pfam" id="PF00702">
    <property type="entry name" value="Hydrolase"/>
    <property type="match status" value="1"/>
</dbReference>
<evidence type="ECO:0000256" key="8">
    <source>
        <dbReference type="ARBA" id="ARBA00022741"/>
    </source>
</evidence>
<dbReference type="PROSITE" id="PS00154">
    <property type="entry name" value="ATPASE_E1_E2"/>
    <property type="match status" value="1"/>
</dbReference>
<dbReference type="InterPro" id="IPR023214">
    <property type="entry name" value="HAD_sf"/>
</dbReference>